<proteinExistence type="predicted"/>
<dbReference type="InterPro" id="IPR036526">
    <property type="entry name" value="C-N_Hydrolase_sf"/>
</dbReference>
<dbReference type="PANTHER" id="PTHR43674">
    <property type="entry name" value="NITRILASE C965.09-RELATED"/>
    <property type="match status" value="1"/>
</dbReference>
<evidence type="ECO:0000259" key="2">
    <source>
        <dbReference type="PROSITE" id="PS50263"/>
    </source>
</evidence>
<reference evidence="3 4" key="1">
    <citation type="submission" date="2018-06" db="EMBL/GenBank/DDBJ databases">
        <title>Chryseolinea flavus sp. nov., a member of the phylum Bacteroidetes isolated from soil.</title>
        <authorList>
            <person name="Li Y."/>
            <person name="Wang J."/>
        </authorList>
    </citation>
    <scope>NUCLEOTIDE SEQUENCE [LARGE SCALE GENOMIC DNA]</scope>
    <source>
        <strain evidence="3 4">SDU1-6</strain>
    </source>
</reference>
<sequence length="248" mass="26730">MKLSVAQLKPVPGEIQRNIETHVKLIDMAIADQADLIIFPELSLTGYEPSRARELAVRADDARLQIFQKISDGKNIVIGVGAPIKSSGGVEISLLFFRPRMVPMIYAKHYLHADEEPFFVRGDNTDGIDIHGERVALAICYEISIAEHTQKALVSGAQVFVASVAKTERGITKAHQQLSEIAKAFSVSVLMSNAVGPSEDGICAGASAVFAADGSLMTQLGTDQDGTITFDSITKTHTLRQTIVPSIL</sequence>
<dbReference type="SUPFAM" id="SSF56317">
    <property type="entry name" value="Carbon-nitrogen hydrolase"/>
    <property type="match status" value="1"/>
</dbReference>
<dbReference type="PROSITE" id="PS50263">
    <property type="entry name" value="CN_HYDROLASE"/>
    <property type="match status" value="1"/>
</dbReference>
<dbReference type="Gene3D" id="3.60.110.10">
    <property type="entry name" value="Carbon-nitrogen hydrolase"/>
    <property type="match status" value="1"/>
</dbReference>
<dbReference type="PANTHER" id="PTHR43674:SF2">
    <property type="entry name" value="BETA-UREIDOPROPIONASE"/>
    <property type="match status" value="1"/>
</dbReference>
<name>A0A364XXF9_9BACT</name>
<evidence type="ECO:0000313" key="4">
    <source>
        <dbReference type="Proteomes" id="UP000251889"/>
    </source>
</evidence>
<keyword evidence="1 3" id="KW-0378">Hydrolase</keyword>
<dbReference type="Proteomes" id="UP000251889">
    <property type="component" value="Unassembled WGS sequence"/>
</dbReference>
<evidence type="ECO:0000313" key="3">
    <source>
        <dbReference type="EMBL" id="RAV98945.1"/>
    </source>
</evidence>
<dbReference type="Pfam" id="PF00795">
    <property type="entry name" value="CN_hydrolase"/>
    <property type="match status" value="1"/>
</dbReference>
<protein>
    <submittedName>
        <fullName evidence="3">Carbon-nitrogen hydrolase family protein</fullName>
    </submittedName>
</protein>
<dbReference type="CDD" id="cd07197">
    <property type="entry name" value="nitrilase"/>
    <property type="match status" value="1"/>
</dbReference>
<dbReference type="GO" id="GO:0050126">
    <property type="term" value="F:N-carbamoylputrescine amidase activity"/>
    <property type="evidence" value="ECO:0007669"/>
    <property type="project" value="TreeGrafter"/>
</dbReference>
<dbReference type="InterPro" id="IPR050345">
    <property type="entry name" value="Aliph_Amidase/BUP"/>
</dbReference>
<dbReference type="EMBL" id="QMFY01000014">
    <property type="protein sequence ID" value="RAV98945.1"/>
    <property type="molecule type" value="Genomic_DNA"/>
</dbReference>
<gene>
    <name evidence="3" type="ORF">DQQ10_21860</name>
</gene>
<organism evidence="3 4">
    <name type="scientific">Pseudochryseolinea flava</name>
    <dbReference type="NCBI Taxonomy" id="2059302"/>
    <lineage>
        <taxon>Bacteria</taxon>
        <taxon>Pseudomonadati</taxon>
        <taxon>Bacteroidota</taxon>
        <taxon>Cytophagia</taxon>
        <taxon>Cytophagales</taxon>
        <taxon>Fulvivirgaceae</taxon>
        <taxon>Pseudochryseolinea</taxon>
    </lineage>
</organism>
<dbReference type="AlphaFoldDB" id="A0A364XXF9"/>
<accession>A0A364XXF9</accession>
<dbReference type="OrthoDB" id="9803818at2"/>
<evidence type="ECO:0000256" key="1">
    <source>
        <dbReference type="ARBA" id="ARBA00022801"/>
    </source>
</evidence>
<comment type="caution">
    <text evidence="3">The sequence shown here is derived from an EMBL/GenBank/DDBJ whole genome shotgun (WGS) entry which is preliminary data.</text>
</comment>
<dbReference type="RefSeq" id="WP_112749054.1">
    <property type="nucleotide sequence ID" value="NZ_QMFY01000014.1"/>
</dbReference>
<dbReference type="GO" id="GO:0033388">
    <property type="term" value="P:putrescine biosynthetic process from arginine"/>
    <property type="evidence" value="ECO:0007669"/>
    <property type="project" value="TreeGrafter"/>
</dbReference>
<dbReference type="InterPro" id="IPR003010">
    <property type="entry name" value="C-N_Hydrolase"/>
</dbReference>
<feature type="domain" description="CN hydrolase" evidence="2">
    <location>
        <begin position="1"/>
        <end position="235"/>
    </location>
</feature>
<keyword evidence="4" id="KW-1185">Reference proteome</keyword>